<evidence type="ECO:0000256" key="10">
    <source>
        <dbReference type="ARBA" id="ARBA00023264"/>
    </source>
</evidence>
<feature type="transmembrane region" description="Helical" evidence="12">
    <location>
        <begin position="226"/>
        <end position="243"/>
    </location>
</feature>
<evidence type="ECO:0000256" key="2">
    <source>
        <dbReference type="ARBA" id="ARBA00010441"/>
    </source>
</evidence>
<accession>A0A445MUS8</accession>
<dbReference type="PANTHER" id="PTHR14269:SF61">
    <property type="entry name" value="CDP-DIACYLGLYCEROL--SERINE O-PHOSPHATIDYLTRANSFERASE"/>
    <property type="match status" value="1"/>
</dbReference>
<feature type="transmembrane region" description="Helical" evidence="12">
    <location>
        <begin position="177"/>
        <end position="195"/>
    </location>
</feature>
<dbReference type="PROSITE" id="PS00379">
    <property type="entry name" value="CDP_ALCOHOL_P_TRANSF"/>
    <property type="match status" value="1"/>
</dbReference>
<sequence length="445" mass="49919">MASAGFVLGAFTLDRLIIIITSMLVSLFVYMGFVITLNTKKGTDFIGRHWFFRPNVVCVFRVFIGLAGTLLYFVADRQFWGILLFAVSATLDGVDGLIARRCDMVTPLGEEIDPLCDKATYMPPMLFLAYDGLLEIRLIWLLFLIEVCGQFLVRYIIKRFTRFSVQANNFGKIKAVLCYALIIYCALLEGAIKMPDFTEQILYLCIILSIASSAFKLISNHFYADILSILNLFCGLVGIYEIIEGKYVFASIAILTGQIFDLFDGRMAEKHGGTKFGPWFDDIADMVSFGICPGLMVMLHGGLKIPAIVLGAGYSLAVGFRLWRYLMRDKYDKTLPPGSFNGLPSPAGAMVALGACLFWKNLWITWSVIMITSFLLVSHLRFVHFGRVILRRIPRAIMVIFGFVIVFIIAYLIKAKNPQMLGAILILSFLIYVMTSRSKILGRAQ</sequence>
<keyword evidence="4 11" id="KW-0808">Transferase</keyword>
<dbReference type="Gene3D" id="1.20.120.1760">
    <property type="match status" value="2"/>
</dbReference>
<feature type="transmembrane region" description="Helical" evidence="12">
    <location>
        <begin position="50"/>
        <end position="75"/>
    </location>
</feature>
<feature type="transmembrane region" description="Helical" evidence="12">
    <location>
        <begin position="366"/>
        <end position="384"/>
    </location>
</feature>
<evidence type="ECO:0000313" key="13">
    <source>
        <dbReference type="EMBL" id="SPD73111.1"/>
    </source>
</evidence>
<evidence type="ECO:0000256" key="4">
    <source>
        <dbReference type="ARBA" id="ARBA00022679"/>
    </source>
</evidence>
<dbReference type="GO" id="GO:0016780">
    <property type="term" value="F:phosphotransferase activity, for other substituted phosphate groups"/>
    <property type="evidence" value="ECO:0007669"/>
    <property type="project" value="InterPro"/>
</dbReference>
<feature type="transmembrane region" description="Helical" evidence="12">
    <location>
        <begin position="396"/>
        <end position="413"/>
    </location>
</feature>
<dbReference type="PANTHER" id="PTHR14269">
    <property type="entry name" value="CDP-DIACYLGLYCEROL--GLYCEROL-3-PHOSPHATE 3-PHOSPHATIDYLTRANSFERASE-RELATED"/>
    <property type="match status" value="1"/>
</dbReference>
<dbReference type="EMBL" id="OJIN01000078">
    <property type="protein sequence ID" value="SPD73111.1"/>
    <property type="molecule type" value="Genomic_DNA"/>
</dbReference>
<proteinExistence type="inferred from homology"/>
<evidence type="ECO:0000256" key="11">
    <source>
        <dbReference type="RuleBase" id="RU003750"/>
    </source>
</evidence>
<feature type="transmembrane region" description="Helical" evidence="12">
    <location>
        <begin position="343"/>
        <end position="360"/>
    </location>
</feature>
<evidence type="ECO:0000256" key="7">
    <source>
        <dbReference type="ARBA" id="ARBA00023098"/>
    </source>
</evidence>
<evidence type="ECO:0000256" key="9">
    <source>
        <dbReference type="ARBA" id="ARBA00023209"/>
    </source>
</evidence>
<dbReference type="GO" id="GO:0008654">
    <property type="term" value="P:phospholipid biosynthetic process"/>
    <property type="evidence" value="ECO:0007669"/>
    <property type="project" value="UniProtKB-KW"/>
</dbReference>
<feature type="transmembrane region" description="Helical" evidence="12">
    <location>
        <begin position="201"/>
        <end position="219"/>
    </location>
</feature>
<dbReference type="InterPro" id="IPR050324">
    <property type="entry name" value="CDP-alcohol_PTase-I"/>
</dbReference>
<feature type="transmembrane region" description="Helical" evidence="12">
    <location>
        <begin position="419"/>
        <end position="435"/>
    </location>
</feature>
<feature type="transmembrane region" description="Helical" evidence="12">
    <location>
        <begin position="16"/>
        <end position="38"/>
    </location>
</feature>
<evidence type="ECO:0000256" key="12">
    <source>
        <dbReference type="SAM" id="Phobius"/>
    </source>
</evidence>
<dbReference type="GO" id="GO:0016020">
    <property type="term" value="C:membrane"/>
    <property type="evidence" value="ECO:0007669"/>
    <property type="project" value="UniProtKB-SubCell"/>
</dbReference>
<evidence type="ECO:0000256" key="3">
    <source>
        <dbReference type="ARBA" id="ARBA00022516"/>
    </source>
</evidence>
<keyword evidence="10" id="KW-1208">Phospholipid metabolism</keyword>
<comment type="similarity">
    <text evidence="2 11">Belongs to the CDP-alcohol phosphatidyltransferase class-I family.</text>
</comment>
<dbReference type="AlphaFoldDB" id="A0A445MUS8"/>
<keyword evidence="3" id="KW-0444">Lipid biosynthesis</keyword>
<keyword evidence="7" id="KW-0443">Lipid metabolism</keyword>
<protein>
    <submittedName>
        <fullName evidence="13">CDP-alcohol phosphatidyltransferase</fullName>
    </submittedName>
</protein>
<feature type="transmembrane region" description="Helical" evidence="12">
    <location>
        <begin position="305"/>
        <end position="323"/>
    </location>
</feature>
<dbReference type="InterPro" id="IPR048254">
    <property type="entry name" value="CDP_ALCOHOL_P_TRANSF_CS"/>
</dbReference>
<keyword evidence="9" id="KW-0594">Phospholipid biosynthesis</keyword>
<keyword evidence="6 12" id="KW-1133">Transmembrane helix</keyword>
<organism evidence="13">
    <name type="scientific">uncultured Desulfobacterium sp</name>
    <dbReference type="NCBI Taxonomy" id="201089"/>
    <lineage>
        <taxon>Bacteria</taxon>
        <taxon>Pseudomonadati</taxon>
        <taxon>Thermodesulfobacteriota</taxon>
        <taxon>Desulfobacteria</taxon>
        <taxon>Desulfobacterales</taxon>
        <taxon>Desulfobacteriaceae</taxon>
        <taxon>Desulfobacterium</taxon>
        <taxon>environmental samples</taxon>
    </lineage>
</organism>
<dbReference type="InterPro" id="IPR043130">
    <property type="entry name" value="CDP-OH_PTrfase_TM_dom"/>
</dbReference>
<evidence type="ECO:0000256" key="5">
    <source>
        <dbReference type="ARBA" id="ARBA00022692"/>
    </source>
</evidence>
<keyword evidence="5 12" id="KW-0812">Transmembrane</keyword>
<dbReference type="InterPro" id="IPR000462">
    <property type="entry name" value="CDP-OH_P_trans"/>
</dbReference>
<evidence type="ECO:0000256" key="6">
    <source>
        <dbReference type="ARBA" id="ARBA00022989"/>
    </source>
</evidence>
<dbReference type="Pfam" id="PF01066">
    <property type="entry name" value="CDP-OH_P_transf"/>
    <property type="match status" value="2"/>
</dbReference>
<keyword evidence="8 12" id="KW-0472">Membrane</keyword>
<comment type="subcellular location">
    <subcellularLocation>
        <location evidence="1">Membrane</location>
        <topology evidence="1">Multi-pass membrane protein</topology>
    </subcellularLocation>
</comment>
<feature type="transmembrane region" description="Helical" evidence="12">
    <location>
        <begin position="138"/>
        <end position="157"/>
    </location>
</feature>
<gene>
    <name evidence="13" type="ORF">PITCH_A1690008</name>
</gene>
<name>A0A445MUS8_9BACT</name>
<evidence type="ECO:0000256" key="1">
    <source>
        <dbReference type="ARBA" id="ARBA00004141"/>
    </source>
</evidence>
<reference evidence="13" key="1">
    <citation type="submission" date="2018-01" db="EMBL/GenBank/DDBJ databases">
        <authorList>
            <person name="Regsiter A."/>
            <person name="William W."/>
        </authorList>
    </citation>
    <scope>NUCLEOTIDE SEQUENCE</scope>
    <source>
        <strain evidence="13">TRIP AH-1</strain>
    </source>
</reference>
<evidence type="ECO:0000256" key="8">
    <source>
        <dbReference type="ARBA" id="ARBA00023136"/>
    </source>
</evidence>